<feature type="domain" description="Helicase C-terminal" evidence="12">
    <location>
        <begin position="714"/>
        <end position="876"/>
    </location>
</feature>
<keyword evidence="6" id="KW-0067">ATP-binding</keyword>
<evidence type="ECO:0000256" key="6">
    <source>
        <dbReference type="ARBA" id="ARBA00022840"/>
    </source>
</evidence>
<feature type="compositionally biased region" description="Polar residues" evidence="10">
    <location>
        <begin position="84"/>
        <end position="105"/>
    </location>
</feature>
<feature type="short sequence motif" description="Q motif" evidence="9">
    <location>
        <begin position="487"/>
        <end position="515"/>
    </location>
</feature>
<feature type="compositionally biased region" description="Low complexity" evidence="10">
    <location>
        <begin position="71"/>
        <end position="82"/>
    </location>
</feature>
<dbReference type="GO" id="GO:0005829">
    <property type="term" value="C:cytosol"/>
    <property type="evidence" value="ECO:0007669"/>
    <property type="project" value="TreeGrafter"/>
</dbReference>
<evidence type="ECO:0000256" key="8">
    <source>
        <dbReference type="ARBA" id="ARBA00023242"/>
    </source>
</evidence>
<dbReference type="InterPro" id="IPR000629">
    <property type="entry name" value="RNA-helicase_DEAD-box_CS"/>
</dbReference>
<dbReference type="InterPro" id="IPR014014">
    <property type="entry name" value="RNA_helicase_DEAD_Q_motif"/>
</dbReference>
<evidence type="ECO:0000313" key="15">
    <source>
        <dbReference type="Proteomes" id="UP000192927"/>
    </source>
</evidence>
<dbReference type="PROSITE" id="PS51195">
    <property type="entry name" value="Q_MOTIF"/>
    <property type="match status" value="1"/>
</dbReference>
<keyword evidence="5 14" id="KW-0347">Helicase</keyword>
<dbReference type="GO" id="GO:0042254">
    <property type="term" value="P:ribosome biogenesis"/>
    <property type="evidence" value="ECO:0007669"/>
    <property type="project" value="UniProtKB-KW"/>
</dbReference>
<dbReference type="AlphaFoldDB" id="A0A1W5DEF5"/>
<dbReference type="Pfam" id="PF00271">
    <property type="entry name" value="Helicase_C"/>
    <property type="match status" value="1"/>
</dbReference>
<dbReference type="InterPro" id="IPR027417">
    <property type="entry name" value="P-loop_NTPase"/>
</dbReference>
<accession>A0A1W5DEF5</accession>
<evidence type="ECO:0000313" key="14">
    <source>
        <dbReference type="EMBL" id="SLM41259.1"/>
    </source>
</evidence>
<dbReference type="PROSITE" id="PS51194">
    <property type="entry name" value="HELICASE_CTER"/>
    <property type="match status" value="1"/>
</dbReference>
<feature type="domain" description="DEAD-box RNA helicase Q" evidence="13">
    <location>
        <begin position="487"/>
        <end position="515"/>
    </location>
</feature>
<evidence type="ECO:0000256" key="1">
    <source>
        <dbReference type="ARBA" id="ARBA00004123"/>
    </source>
</evidence>
<dbReference type="InterPro" id="IPR011545">
    <property type="entry name" value="DEAD/DEAH_box_helicase_dom"/>
</dbReference>
<feature type="compositionally biased region" description="Polar residues" evidence="10">
    <location>
        <begin position="120"/>
        <end position="149"/>
    </location>
</feature>
<feature type="compositionally biased region" description="Low complexity" evidence="10">
    <location>
        <begin position="15"/>
        <end position="36"/>
    </location>
</feature>
<dbReference type="CDD" id="cd18787">
    <property type="entry name" value="SF2_C_DEAD"/>
    <property type="match status" value="1"/>
</dbReference>
<dbReference type="PROSITE" id="PS51192">
    <property type="entry name" value="HELICASE_ATP_BIND_1"/>
    <property type="match status" value="1"/>
</dbReference>
<organism evidence="14 15">
    <name type="scientific">Lasallia pustulata</name>
    <dbReference type="NCBI Taxonomy" id="136370"/>
    <lineage>
        <taxon>Eukaryota</taxon>
        <taxon>Fungi</taxon>
        <taxon>Dikarya</taxon>
        <taxon>Ascomycota</taxon>
        <taxon>Pezizomycotina</taxon>
        <taxon>Lecanoromycetes</taxon>
        <taxon>OSLEUM clade</taxon>
        <taxon>Umbilicariomycetidae</taxon>
        <taxon>Umbilicariales</taxon>
        <taxon>Umbilicariaceae</taxon>
        <taxon>Lasallia</taxon>
    </lineage>
</organism>
<evidence type="ECO:0000256" key="2">
    <source>
        <dbReference type="ARBA" id="ARBA00022517"/>
    </source>
</evidence>
<dbReference type="GO" id="GO:0005524">
    <property type="term" value="F:ATP binding"/>
    <property type="evidence" value="ECO:0007669"/>
    <property type="project" value="UniProtKB-KW"/>
</dbReference>
<dbReference type="SMART" id="SM00487">
    <property type="entry name" value="DEXDc"/>
    <property type="match status" value="1"/>
</dbReference>
<evidence type="ECO:0000256" key="10">
    <source>
        <dbReference type="SAM" id="MobiDB-lite"/>
    </source>
</evidence>
<feature type="region of interest" description="Disordered" evidence="10">
    <location>
        <begin position="348"/>
        <end position="444"/>
    </location>
</feature>
<dbReference type="InterPro" id="IPR050079">
    <property type="entry name" value="DEAD_box_RNA_helicase"/>
</dbReference>
<dbReference type="Gene3D" id="3.40.50.300">
    <property type="entry name" value="P-loop containing nucleotide triphosphate hydrolases"/>
    <property type="match status" value="2"/>
</dbReference>
<proteinExistence type="predicted"/>
<keyword evidence="15" id="KW-1185">Reference proteome</keyword>
<evidence type="ECO:0000259" key="11">
    <source>
        <dbReference type="PROSITE" id="PS51192"/>
    </source>
</evidence>
<dbReference type="PANTHER" id="PTHR47959:SF24">
    <property type="entry name" value="ATP-DEPENDENT RNA HELICASE"/>
    <property type="match status" value="1"/>
</dbReference>
<sequence length="917" mass="98813">MSDIWLAIAAEERTASSSSSFFLSGRAAARASRPRPWVQSQTRVRPQAPSTTTSKPRSPSEPSTVIFVGGSAARPQPAARSSTRVKSQAPLTTQASKSPTPSEPSTAIYVGGLAARPQPAAQSSTRVRSQAPSTTQASKPRTTSTSTAAPISVGGLAARPRPAAQSPISDEQLAATRQAFRAQSEASKRLRATTLHMQLDQLLPESQSPPAKTEPLDEFWADCLAQHVQRAKRANVSRIPAPVGLTLATDRMTTCPCGVKFCLYEKSIEKSCANAAGNRKRLAERTAALRAERAAAVADVLRPRKISKRLDKLEVLASDLARQLNRPSAPRPSVEQTAAPVQVSVDLTSRESGQSIDSQPAVPSQPRGILRKPGQKNKAAKGVSFGQFVECRETTPRHRRTLEPPYTSPSPPPRSKVQFESMSKTSTSSQASSTSTSDRSNAPPVLAPAISRIKPRVSDAATQGPTGPILPKSKGNFDDSTLVQEKTSFATLDVAPWLVASLSAMAITKPTGIQKGCIQEILNGKDVIGGSRTGSGKTVAFAVPILQKWAEDPVGIFAVVLTPTRELALQIFEQIKAISAPQSLKPLLITGGADMRTQALALSQRPHIIIATPGRLADHITTSGADTTAALKRTRIVVLDEADRLLASGPGSMLPDIETCLSAVPPPPSRQTLLFTATLTPEVLSLKNLPRAPSKPPLHICEIDSTLSPTLPPTLHQTYLQIPTQAREAYLHTLLLTPRNALKSTLIFTNRTQTATLLSRLLHALNHRSTSLHSLLPQAQRTANLARFRARAARILVATDVASRGLDIPDVELVVNYDVPRNPDDYVHRVGRTARAGRKGEAITMVGQRDVALVLAIEERVGRKMEEWKEEGVNVETRVVREGLKVVGERKREAVVGMEEGRDERGNRIRGKIRRLE</sequence>
<reference evidence="15" key="1">
    <citation type="submission" date="2017-03" db="EMBL/GenBank/DDBJ databases">
        <authorList>
            <person name="Sharma R."/>
            <person name="Thines M."/>
        </authorList>
    </citation>
    <scope>NUCLEOTIDE SEQUENCE [LARGE SCALE GENOMIC DNA]</scope>
</reference>
<dbReference type="InterPro" id="IPR001650">
    <property type="entry name" value="Helicase_C-like"/>
</dbReference>
<keyword evidence="3" id="KW-0547">Nucleotide-binding</keyword>
<name>A0A1W5DEF5_9LECA</name>
<dbReference type="Pfam" id="PF00270">
    <property type="entry name" value="DEAD"/>
    <property type="match status" value="1"/>
</dbReference>
<evidence type="ECO:0000256" key="3">
    <source>
        <dbReference type="ARBA" id="ARBA00022741"/>
    </source>
</evidence>
<feature type="compositionally biased region" description="Low complexity" evidence="10">
    <location>
        <begin position="49"/>
        <end position="64"/>
    </location>
</feature>
<dbReference type="GO" id="GO:0003723">
    <property type="term" value="F:RNA binding"/>
    <property type="evidence" value="ECO:0007669"/>
    <property type="project" value="UniProtKB-KW"/>
</dbReference>
<feature type="compositionally biased region" description="Basic residues" evidence="10">
    <location>
        <begin position="369"/>
        <end position="379"/>
    </location>
</feature>
<evidence type="ECO:0000256" key="5">
    <source>
        <dbReference type="ARBA" id="ARBA00022806"/>
    </source>
</evidence>
<dbReference type="SMART" id="SM00490">
    <property type="entry name" value="HELICc"/>
    <property type="match status" value="1"/>
</dbReference>
<dbReference type="EMBL" id="FWEW01003810">
    <property type="protein sequence ID" value="SLM41259.1"/>
    <property type="molecule type" value="Genomic_DNA"/>
</dbReference>
<feature type="region of interest" description="Disordered" evidence="10">
    <location>
        <begin position="14"/>
        <end position="169"/>
    </location>
</feature>
<feature type="compositionally biased region" description="Polar residues" evidence="10">
    <location>
        <begin position="348"/>
        <end position="362"/>
    </location>
</feature>
<evidence type="ECO:0000259" key="12">
    <source>
        <dbReference type="PROSITE" id="PS51194"/>
    </source>
</evidence>
<dbReference type="GO" id="GO:0016787">
    <property type="term" value="F:hydrolase activity"/>
    <property type="evidence" value="ECO:0007669"/>
    <property type="project" value="UniProtKB-KW"/>
</dbReference>
<keyword evidence="4" id="KW-0378">Hydrolase</keyword>
<dbReference type="GO" id="GO:0010467">
    <property type="term" value="P:gene expression"/>
    <property type="evidence" value="ECO:0007669"/>
    <property type="project" value="UniProtKB-ARBA"/>
</dbReference>
<protein>
    <submittedName>
        <fullName evidence="14">Atp-dependent rna helicase dbp8</fullName>
    </submittedName>
</protein>
<evidence type="ECO:0000256" key="9">
    <source>
        <dbReference type="PROSITE-ProRule" id="PRU00552"/>
    </source>
</evidence>
<feature type="domain" description="Helicase ATP-binding" evidence="11">
    <location>
        <begin position="518"/>
        <end position="697"/>
    </location>
</feature>
<evidence type="ECO:0000256" key="4">
    <source>
        <dbReference type="ARBA" id="ARBA00022801"/>
    </source>
</evidence>
<evidence type="ECO:0000259" key="13">
    <source>
        <dbReference type="PROSITE" id="PS51195"/>
    </source>
</evidence>
<feature type="compositionally biased region" description="Low complexity" evidence="10">
    <location>
        <begin position="421"/>
        <end position="440"/>
    </location>
</feature>
<dbReference type="InterPro" id="IPR014001">
    <property type="entry name" value="Helicase_ATP-bd"/>
</dbReference>
<dbReference type="Proteomes" id="UP000192927">
    <property type="component" value="Unassembled WGS sequence"/>
</dbReference>
<keyword evidence="8" id="KW-0539">Nucleus</keyword>
<evidence type="ECO:0000256" key="7">
    <source>
        <dbReference type="ARBA" id="ARBA00022884"/>
    </source>
</evidence>
<dbReference type="SUPFAM" id="SSF52540">
    <property type="entry name" value="P-loop containing nucleoside triphosphate hydrolases"/>
    <property type="match status" value="1"/>
</dbReference>
<dbReference type="PROSITE" id="PS00039">
    <property type="entry name" value="DEAD_ATP_HELICASE"/>
    <property type="match status" value="1"/>
</dbReference>
<comment type="subcellular location">
    <subcellularLocation>
        <location evidence="1">Nucleus</location>
    </subcellularLocation>
</comment>
<dbReference type="GO" id="GO:0005634">
    <property type="term" value="C:nucleus"/>
    <property type="evidence" value="ECO:0007669"/>
    <property type="project" value="UniProtKB-SubCell"/>
</dbReference>
<keyword evidence="2" id="KW-0690">Ribosome biogenesis</keyword>
<dbReference type="GO" id="GO:0003724">
    <property type="term" value="F:RNA helicase activity"/>
    <property type="evidence" value="ECO:0007669"/>
    <property type="project" value="InterPro"/>
</dbReference>
<dbReference type="PANTHER" id="PTHR47959">
    <property type="entry name" value="ATP-DEPENDENT RNA HELICASE RHLE-RELATED"/>
    <property type="match status" value="1"/>
</dbReference>
<keyword evidence="7" id="KW-0694">RNA-binding</keyword>
<dbReference type="CDD" id="cd17955">
    <property type="entry name" value="DEADc_DDX49"/>
    <property type="match status" value="1"/>
</dbReference>